<dbReference type="InterPro" id="IPR001965">
    <property type="entry name" value="Znf_PHD"/>
</dbReference>
<sequence>MSEKKKPPSDFRKRLSTNPAPIHPHDAGVPEPLSPPSSPSFGAGRSPSPDFVEMNPAINSAADPTNVTLPEYSACTAIQLTFPPGQNHHLSYPFGLHTRYVLPWDYFSKGDCFFVRSTACRERIAGREPGLCKPCRDLDRRDDHLHEIRERIANGINENVNLIFYPVGGLMQKIHKKNDQLRAMRLTKLNDTKMLVGKIAQLDLHKQLMMAIATGDVPRVSQLIRAGVNNGESIRAMLERFYRACVDVHHEGPKYNPKGFMPDDYMVGLCVLRLGGARLADLLHRALGLPGLTTLRKHSVIRPLRASPGMPTITEIEENIDAYTVGEELPVGPPRIVHRVMMLDEIAVEKRARWDDKTNMILGACREHAQNVPLEFCDIEDAKTFFAAVDRKEVHLASEATVVAYGALAREPHMYNLRPVCISGTCKHEKGEQHAAFLRTLNAAAESRKNHGNIIYRTISYASDGEAKRGLAFAIEFMKNTLTSTSSPKLHALLSPLEFMNLLVGPDDITPDKDFRHVIKTLRALLMRGMGIKVPGFHITPAIVKQHLRDVGNTKERVDSLLNPNDRQDVPLAYGLLKELWSLPDAPSTSTPTFVGARKALQIFGQLGYHLVMPYIYLNLSLREQLTHLSTAAHLLLILFTTDAAGTDFMANQTFVNIMIMIKNAFFCIAKAKVDIPDSEFFLILLGTDRLEKLFGLIRTTIGTDSNFDILAVINEAGDVSPKADHVSPASWIGDLHVSNVIPHTCWMAGRFKAEQIIVTGQKALKECALVPGFDILSPFGELLVNVPDTKAAFDIDPNLLRAASPPSDKLSEPIEPADDAPEDFEDLLVIHDTPATSHSPHVVVGGKKISKASILKDLMQNRSPRLSTDRTKRVAGIPAFANQSAASHITFDSPTGAPSLRIENPIATMVECEGQYFLAVAQVNNIILGSSAIDSIVLDLLSDPGVKISYQILRLIAPNSDDGANGEYDWKWSFKFEHNSITNIPGRLIHPLNPTVSNRVPGEPTYLFSSEVLIAVAASIDSQLTGNYYDDIPKVQRSDTFPYRSAGKACFHIEHDLNNGNERGQFGRDPGASFLCTKCFPPVPIKTSNYQHILEHNGAHILFDKTILALDQPCGLCLRPFPMCTFTFLKSDGTASARQIDWTRSTCLNPVKFQMAAAMKSTKLSPCTNHLIPCPLQCGVVIWTYNILGHCRSAAHNLKSLDNVPVVYQMGVDERGGVLKIWEKRQVYSIPRNMTKAKPKLVLPISDAHRALMVLRHPEEEPAIPATGDESQADDESTPHPPVRRAQRTIIHDSDSDGSADSDADPTAANESDAPAPPAEYESDGYELEYFDEPPISHSLRPLTDDEVDREIEHFAAPGMDYAPSPPGLDFVESDAAASICAPEFPAVQDVSAALTTPQNVTVPVTERPADDIVASRLRSGKNKRKFKEMEFTCVCDDTVTAAQKADGSAIECSKAGCETIWYHLECVGQEASRKGWVCKSCGGGKRRR</sequence>
<evidence type="ECO:0000256" key="2">
    <source>
        <dbReference type="ARBA" id="ARBA00022771"/>
    </source>
</evidence>
<dbReference type="EMBL" id="JARKIE010000001">
    <property type="protein sequence ID" value="KAJ7710503.1"/>
    <property type="molecule type" value="Genomic_DNA"/>
</dbReference>
<comment type="caution">
    <text evidence="6">The sequence shown here is derived from an EMBL/GenBank/DDBJ whole genome shotgun (WGS) entry which is preliminary data.</text>
</comment>
<name>A0AAD7H2L0_MYCRO</name>
<keyword evidence="2" id="KW-0863">Zinc-finger</keyword>
<keyword evidence="1" id="KW-0479">Metal-binding</keyword>
<evidence type="ECO:0000256" key="1">
    <source>
        <dbReference type="ARBA" id="ARBA00022723"/>
    </source>
</evidence>
<dbReference type="Gene3D" id="3.30.40.10">
    <property type="entry name" value="Zinc/RING finger domain, C3HC4 (zinc finger)"/>
    <property type="match status" value="1"/>
</dbReference>
<evidence type="ECO:0000259" key="5">
    <source>
        <dbReference type="SMART" id="SM00249"/>
    </source>
</evidence>
<organism evidence="6 7">
    <name type="scientific">Mycena rosella</name>
    <name type="common">Pink bonnet</name>
    <name type="synonym">Agaricus rosellus</name>
    <dbReference type="NCBI Taxonomy" id="1033263"/>
    <lineage>
        <taxon>Eukaryota</taxon>
        <taxon>Fungi</taxon>
        <taxon>Dikarya</taxon>
        <taxon>Basidiomycota</taxon>
        <taxon>Agaricomycotina</taxon>
        <taxon>Agaricomycetes</taxon>
        <taxon>Agaricomycetidae</taxon>
        <taxon>Agaricales</taxon>
        <taxon>Marasmiineae</taxon>
        <taxon>Mycenaceae</taxon>
        <taxon>Mycena</taxon>
    </lineage>
</organism>
<feature type="compositionally biased region" description="Basic and acidic residues" evidence="4">
    <location>
        <begin position="1"/>
        <end position="13"/>
    </location>
</feature>
<dbReference type="InterPro" id="IPR013083">
    <property type="entry name" value="Znf_RING/FYVE/PHD"/>
</dbReference>
<dbReference type="SMART" id="SM00249">
    <property type="entry name" value="PHD"/>
    <property type="match status" value="1"/>
</dbReference>
<accession>A0AAD7H2L0</accession>
<evidence type="ECO:0000256" key="4">
    <source>
        <dbReference type="SAM" id="MobiDB-lite"/>
    </source>
</evidence>
<proteinExistence type="predicted"/>
<keyword evidence="7" id="KW-1185">Reference proteome</keyword>
<dbReference type="Proteomes" id="UP001221757">
    <property type="component" value="Unassembled WGS sequence"/>
</dbReference>
<dbReference type="InterPro" id="IPR011011">
    <property type="entry name" value="Znf_FYVE_PHD"/>
</dbReference>
<dbReference type="PROSITE" id="PS01359">
    <property type="entry name" value="ZF_PHD_1"/>
    <property type="match status" value="1"/>
</dbReference>
<dbReference type="InterPro" id="IPR019786">
    <property type="entry name" value="Zinc_finger_PHD-type_CS"/>
</dbReference>
<feature type="compositionally biased region" description="Low complexity" evidence="4">
    <location>
        <begin position="39"/>
        <end position="49"/>
    </location>
</feature>
<protein>
    <recommendedName>
        <fullName evidence="5">Zinc finger PHD-type domain-containing protein</fullName>
    </recommendedName>
</protein>
<feature type="region of interest" description="Disordered" evidence="4">
    <location>
        <begin position="1"/>
        <end position="55"/>
    </location>
</feature>
<gene>
    <name evidence="6" type="ORF">B0H17DRAFT_1190233</name>
</gene>
<evidence type="ECO:0000256" key="3">
    <source>
        <dbReference type="ARBA" id="ARBA00022833"/>
    </source>
</evidence>
<feature type="region of interest" description="Disordered" evidence="4">
    <location>
        <begin position="1264"/>
        <end position="1323"/>
    </location>
</feature>
<evidence type="ECO:0000313" key="6">
    <source>
        <dbReference type="EMBL" id="KAJ7710503.1"/>
    </source>
</evidence>
<dbReference type="GO" id="GO:0008270">
    <property type="term" value="F:zinc ion binding"/>
    <property type="evidence" value="ECO:0007669"/>
    <property type="project" value="UniProtKB-KW"/>
</dbReference>
<evidence type="ECO:0000313" key="7">
    <source>
        <dbReference type="Proteomes" id="UP001221757"/>
    </source>
</evidence>
<feature type="domain" description="Zinc finger PHD-type" evidence="5">
    <location>
        <begin position="1434"/>
        <end position="1484"/>
    </location>
</feature>
<reference evidence="6" key="1">
    <citation type="submission" date="2023-03" db="EMBL/GenBank/DDBJ databases">
        <title>Massive genome expansion in bonnet fungi (Mycena s.s.) driven by repeated elements and novel gene families across ecological guilds.</title>
        <authorList>
            <consortium name="Lawrence Berkeley National Laboratory"/>
            <person name="Harder C.B."/>
            <person name="Miyauchi S."/>
            <person name="Viragh M."/>
            <person name="Kuo A."/>
            <person name="Thoen E."/>
            <person name="Andreopoulos B."/>
            <person name="Lu D."/>
            <person name="Skrede I."/>
            <person name="Drula E."/>
            <person name="Henrissat B."/>
            <person name="Morin E."/>
            <person name="Kohler A."/>
            <person name="Barry K."/>
            <person name="LaButti K."/>
            <person name="Morin E."/>
            <person name="Salamov A."/>
            <person name="Lipzen A."/>
            <person name="Mereny Z."/>
            <person name="Hegedus B."/>
            <person name="Baldrian P."/>
            <person name="Stursova M."/>
            <person name="Weitz H."/>
            <person name="Taylor A."/>
            <person name="Grigoriev I.V."/>
            <person name="Nagy L.G."/>
            <person name="Martin F."/>
            <person name="Kauserud H."/>
        </authorList>
    </citation>
    <scope>NUCLEOTIDE SEQUENCE</scope>
    <source>
        <strain evidence="6">CBHHK067</strain>
    </source>
</reference>
<dbReference type="SUPFAM" id="SSF57903">
    <property type="entry name" value="FYVE/PHD zinc finger"/>
    <property type="match status" value="1"/>
</dbReference>
<keyword evidence="3" id="KW-0862">Zinc</keyword>